<evidence type="ECO:0000256" key="1">
    <source>
        <dbReference type="ARBA" id="ARBA00023015"/>
    </source>
</evidence>
<sequence>MKKILVLLDVMVFYDREIFRGIKAAVHCRSEDVSIYISSEEHIDKLKEDSWDYIIADGDKLVDIPSVMRVARQGLIYSSYQLESVPAGISTLVVDNQQIAITALGKFTELGIQRVGFYSNEFDRQYEWSKEREQCFKATADKIGLEMCLVDPHHLIGSNEKIGVLCSTDRSARTLIQALTDEKIMVPKQVNVIGVDCDPIESEISPVAITSVDISPYDIGKQALSLVLKEEKAQAYFYTPSQLVEKASCSSEDLSDGIVSRASFYIYNNYHNSIKVSDVANYCRVSRKTLDSRFFNAKNMTVHQYIHERRLEKCMRLLSETDESIEDIALQCGYPHQSYLYQVFKKNLSCTPLDFRKKENSRYHI</sequence>
<dbReference type="SMART" id="SM00342">
    <property type="entry name" value="HTH_ARAC"/>
    <property type="match status" value="1"/>
</dbReference>
<gene>
    <name evidence="5" type="primary">xylR_4</name>
    <name evidence="5" type="ORF">VCE7224_03181</name>
</gene>
<keyword evidence="3" id="KW-0804">Transcription</keyword>
<dbReference type="Gene3D" id="1.10.10.60">
    <property type="entry name" value="Homeodomain-like"/>
    <property type="match status" value="1"/>
</dbReference>
<dbReference type="InterPro" id="IPR046335">
    <property type="entry name" value="LacI/GalR-like_sensor"/>
</dbReference>
<proteinExistence type="predicted"/>
<dbReference type="Proteomes" id="UP000092819">
    <property type="component" value="Unassembled WGS sequence"/>
</dbReference>
<protein>
    <submittedName>
        <fullName evidence="5">Xylose operon regulatory protein</fullName>
    </submittedName>
</protein>
<keyword evidence="2" id="KW-0238">DNA-binding</keyword>
<evidence type="ECO:0000313" key="5">
    <source>
        <dbReference type="EMBL" id="SBT14419.1"/>
    </source>
</evidence>
<evidence type="ECO:0000259" key="4">
    <source>
        <dbReference type="PROSITE" id="PS01124"/>
    </source>
</evidence>
<dbReference type="GO" id="GO:0003700">
    <property type="term" value="F:DNA-binding transcription factor activity"/>
    <property type="evidence" value="ECO:0007669"/>
    <property type="project" value="InterPro"/>
</dbReference>
<dbReference type="AlphaFoldDB" id="A0A1C3JGZ8"/>
<dbReference type="InterPro" id="IPR028082">
    <property type="entry name" value="Peripla_BP_I"/>
</dbReference>
<dbReference type="EMBL" id="FLQZ01000070">
    <property type="protein sequence ID" value="SBT14419.1"/>
    <property type="molecule type" value="Genomic_DNA"/>
</dbReference>
<keyword evidence="6" id="KW-1185">Reference proteome</keyword>
<dbReference type="PROSITE" id="PS01124">
    <property type="entry name" value="HTH_ARAC_FAMILY_2"/>
    <property type="match status" value="1"/>
</dbReference>
<dbReference type="Gene3D" id="3.40.50.2300">
    <property type="match status" value="2"/>
</dbReference>
<dbReference type="InterPro" id="IPR009057">
    <property type="entry name" value="Homeodomain-like_sf"/>
</dbReference>
<evidence type="ECO:0000313" key="6">
    <source>
        <dbReference type="Proteomes" id="UP000092819"/>
    </source>
</evidence>
<evidence type="ECO:0000256" key="3">
    <source>
        <dbReference type="ARBA" id="ARBA00023163"/>
    </source>
</evidence>
<name>A0A1C3JGZ8_9VIBR</name>
<dbReference type="RefSeq" id="WP_065676999.1">
    <property type="nucleotide sequence ID" value="NZ_AP025464.1"/>
</dbReference>
<dbReference type="PANTHER" id="PTHR43280:SF28">
    <property type="entry name" value="HTH-TYPE TRANSCRIPTIONAL ACTIVATOR RHAS"/>
    <property type="match status" value="1"/>
</dbReference>
<organism evidence="5 6">
    <name type="scientific">Vibrio celticus</name>
    <dbReference type="NCBI Taxonomy" id="446372"/>
    <lineage>
        <taxon>Bacteria</taxon>
        <taxon>Pseudomonadati</taxon>
        <taxon>Pseudomonadota</taxon>
        <taxon>Gammaproteobacteria</taxon>
        <taxon>Vibrionales</taxon>
        <taxon>Vibrionaceae</taxon>
        <taxon>Vibrio</taxon>
    </lineage>
</organism>
<keyword evidence="1" id="KW-0805">Transcription regulation</keyword>
<dbReference type="SUPFAM" id="SSF46689">
    <property type="entry name" value="Homeodomain-like"/>
    <property type="match status" value="2"/>
</dbReference>
<accession>A0A1C3JGZ8</accession>
<dbReference type="PANTHER" id="PTHR43280">
    <property type="entry name" value="ARAC-FAMILY TRANSCRIPTIONAL REGULATOR"/>
    <property type="match status" value="1"/>
</dbReference>
<reference evidence="6" key="1">
    <citation type="submission" date="2016-06" db="EMBL/GenBank/DDBJ databases">
        <authorList>
            <person name="Rodrigo-Torres L."/>
            <person name="Arahal D.R."/>
        </authorList>
    </citation>
    <scope>NUCLEOTIDE SEQUENCE [LARGE SCALE GENOMIC DNA]</scope>
    <source>
        <strain evidence="6">CECT 7224</strain>
    </source>
</reference>
<dbReference type="Pfam" id="PF12833">
    <property type="entry name" value="HTH_18"/>
    <property type="match status" value="1"/>
</dbReference>
<dbReference type="SUPFAM" id="SSF53822">
    <property type="entry name" value="Periplasmic binding protein-like I"/>
    <property type="match status" value="1"/>
</dbReference>
<evidence type="ECO:0000256" key="2">
    <source>
        <dbReference type="ARBA" id="ARBA00023125"/>
    </source>
</evidence>
<dbReference type="Pfam" id="PF13377">
    <property type="entry name" value="Peripla_BP_3"/>
    <property type="match status" value="1"/>
</dbReference>
<dbReference type="InterPro" id="IPR018060">
    <property type="entry name" value="HTH_AraC"/>
</dbReference>
<feature type="domain" description="HTH araC/xylS-type" evidence="4">
    <location>
        <begin position="260"/>
        <end position="358"/>
    </location>
</feature>
<dbReference type="GO" id="GO:0043565">
    <property type="term" value="F:sequence-specific DNA binding"/>
    <property type="evidence" value="ECO:0007669"/>
    <property type="project" value="InterPro"/>
</dbReference>